<evidence type="ECO:0000313" key="1">
    <source>
        <dbReference type="EMBL" id="KKM15027.1"/>
    </source>
</evidence>
<proteinExistence type="predicted"/>
<comment type="caution">
    <text evidence="1">The sequence shown here is derived from an EMBL/GenBank/DDBJ whole genome shotgun (WGS) entry which is preliminary data.</text>
</comment>
<dbReference type="AlphaFoldDB" id="A0A0F9HIU8"/>
<organism evidence="1">
    <name type="scientific">marine sediment metagenome</name>
    <dbReference type="NCBI Taxonomy" id="412755"/>
    <lineage>
        <taxon>unclassified sequences</taxon>
        <taxon>metagenomes</taxon>
        <taxon>ecological metagenomes</taxon>
    </lineage>
</organism>
<sequence length="175" mass="20086">MDKYKTSTFLTGLFCKFRLQDKDIRKAISELYGTLIDSILKETSEEKRILLFRSLIPAIKSTIEYFDHIKKSNLPVDRELFQVVSKLIIHCDHVIQKVGIRVDGTARVFDDIMKQVLIDDITCDIGDCISLYKKTSLVTEKSDVVDRLTVLLSDYNVVMHTNLTPADVLEPKEDM</sequence>
<name>A0A0F9HIU8_9ZZZZ</name>
<gene>
    <name evidence="1" type="ORF">LCGC14_1700200</name>
</gene>
<protein>
    <submittedName>
        <fullName evidence="1">Uncharacterized protein</fullName>
    </submittedName>
</protein>
<dbReference type="EMBL" id="LAZR01015007">
    <property type="protein sequence ID" value="KKM15027.1"/>
    <property type="molecule type" value="Genomic_DNA"/>
</dbReference>
<reference evidence="1" key="1">
    <citation type="journal article" date="2015" name="Nature">
        <title>Complex archaea that bridge the gap between prokaryotes and eukaryotes.</title>
        <authorList>
            <person name="Spang A."/>
            <person name="Saw J.H."/>
            <person name="Jorgensen S.L."/>
            <person name="Zaremba-Niedzwiedzka K."/>
            <person name="Martijn J."/>
            <person name="Lind A.E."/>
            <person name="van Eijk R."/>
            <person name="Schleper C."/>
            <person name="Guy L."/>
            <person name="Ettema T.J."/>
        </authorList>
    </citation>
    <scope>NUCLEOTIDE SEQUENCE</scope>
</reference>
<accession>A0A0F9HIU8</accession>